<reference evidence="2 3" key="1">
    <citation type="journal article" date="2016" name="Mol. Biol. Evol.">
        <title>Comparative Genomics of Early-Diverging Mushroom-Forming Fungi Provides Insights into the Origins of Lignocellulose Decay Capabilities.</title>
        <authorList>
            <person name="Nagy L.G."/>
            <person name="Riley R."/>
            <person name="Tritt A."/>
            <person name="Adam C."/>
            <person name="Daum C."/>
            <person name="Floudas D."/>
            <person name="Sun H."/>
            <person name="Yadav J.S."/>
            <person name="Pangilinan J."/>
            <person name="Larsson K.H."/>
            <person name="Matsuura K."/>
            <person name="Barry K."/>
            <person name="Labutti K."/>
            <person name="Kuo R."/>
            <person name="Ohm R.A."/>
            <person name="Bhattacharya S.S."/>
            <person name="Shirouzu T."/>
            <person name="Yoshinaga Y."/>
            <person name="Martin F.M."/>
            <person name="Grigoriev I.V."/>
            <person name="Hibbett D.S."/>
        </authorList>
    </citation>
    <scope>NUCLEOTIDE SEQUENCE [LARGE SCALE GENOMIC DNA]</scope>
    <source>
        <strain evidence="2 3">HHB10207 ss-3</strain>
    </source>
</reference>
<sequence>MSLSSIKPRRGRALTLPSIFTKRSRLAAKDDQNIPNTPPITTRALEVDLAQVLMQGPDDEQGTDPQTDDLDSRVSSLLESLRKPPELLSQTFVSLLCTTLVLQPH</sequence>
<evidence type="ECO:0000313" key="2">
    <source>
        <dbReference type="EMBL" id="KZT38801.1"/>
    </source>
</evidence>
<feature type="compositionally biased region" description="Acidic residues" evidence="1">
    <location>
        <begin position="57"/>
        <end position="69"/>
    </location>
</feature>
<gene>
    <name evidence="2" type="ORF">SISSUDRAFT_1046400</name>
</gene>
<proteinExistence type="predicted"/>
<organism evidence="2 3">
    <name type="scientific">Sistotremastrum suecicum HHB10207 ss-3</name>
    <dbReference type="NCBI Taxonomy" id="1314776"/>
    <lineage>
        <taxon>Eukaryota</taxon>
        <taxon>Fungi</taxon>
        <taxon>Dikarya</taxon>
        <taxon>Basidiomycota</taxon>
        <taxon>Agaricomycotina</taxon>
        <taxon>Agaricomycetes</taxon>
        <taxon>Sistotremastrales</taxon>
        <taxon>Sistotremastraceae</taxon>
        <taxon>Sistotremastrum</taxon>
    </lineage>
</organism>
<evidence type="ECO:0000313" key="3">
    <source>
        <dbReference type="Proteomes" id="UP000076798"/>
    </source>
</evidence>
<dbReference type="AlphaFoldDB" id="A0A166DQZ0"/>
<dbReference type="Proteomes" id="UP000076798">
    <property type="component" value="Unassembled WGS sequence"/>
</dbReference>
<dbReference type="EMBL" id="KV428056">
    <property type="protein sequence ID" value="KZT38801.1"/>
    <property type="molecule type" value="Genomic_DNA"/>
</dbReference>
<protein>
    <submittedName>
        <fullName evidence="2">Uncharacterized protein</fullName>
    </submittedName>
</protein>
<name>A0A166DQZ0_9AGAM</name>
<evidence type="ECO:0000256" key="1">
    <source>
        <dbReference type="SAM" id="MobiDB-lite"/>
    </source>
</evidence>
<accession>A0A166DQZ0</accession>
<keyword evidence="3" id="KW-1185">Reference proteome</keyword>
<feature type="region of interest" description="Disordered" evidence="1">
    <location>
        <begin position="54"/>
        <end position="75"/>
    </location>
</feature>